<proteinExistence type="inferred from homology"/>
<gene>
    <name evidence="3" type="primary">CIA1</name>
    <name evidence="6" type="ORF">MKK02DRAFT_26862</name>
</gene>
<protein>
    <recommendedName>
        <fullName evidence="3">Probable cytosolic iron-sulfur protein assembly protein 1</fullName>
    </recommendedName>
</protein>
<dbReference type="PRINTS" id="PR00320">
    <property type="entry name" value="GPROTEINBRPT"/>
</dbReference>
<dbReference type="Gene3D" id="2.130.10.10">
    <property type="entry name" value="YVTN repeat-like/Quinoprotein amine dehydrogenase"/>
    <property type="match status" value="3"/>
</dbReference>
<dbReference type="PROSITE" id="PS50082">
    <property type="entry name" value="WD_REPEATS_2"/>
    <property type="match status" value="4"/>
</dbReference>
<dbReference type="Pfam" id="PF00400">
    <property type="entry name" value="WD40"/>
    <property type="match status" value="7"/>
</dbReference>
<dbReference type="Proteomes" id="UP001164286">
    <property type="component" value="Unassembled WGS sequence"/>
</dbReference>
<feature type="repeat" description="WD" evidence="4">
    <location>
        <begin position="206"/>
        <end position="236"/>
    </location>
</feature>
<dbReference type="GO" id="GO:0016226">
    <property type="term" value="P:iron-sulfur cluster assembly"/>
    <property type="evidence" value="ECO:0007669"/>
    <property type="project" value="UniProtKB-UniRule"/>
</dbReference>
<dbReference type="InterPro" id="IPR020472">
    <property type="entry name" value="WD40_PAC1"/>
</dbReference>
<feature type="repeat" description="WD" evidence="4">
    <location>
        <begin position="161"/>
        <end position="195"/>
    </location>
</feature>
<feature type="repeat" description="WD" evidence="4">
    <location>
        <begin position="10"/>
        <end position="42"/>
    </location>
</feature>
<dbReference type="GO" id="GO:0097361">
    <property type="term" value="C:cytosolic [4Fe-4S] assembly targeting complex"/>
    <property type="evidence" value="ECO:0007669"/>
    <property type="project" value="InterPro"/>
</dbReference>
<evidence type="ECO:0000313" key="7">
    <source>
        <dbReference type="Proteomes" id="UP001164286"/>
    </source>
</evidence>
<dbReference type="InterPro" id="IPR001680">
    <property type="entry name" value="WD40_rpt"/>
</dbReference>
<evidence type="ECO:0000256" key="2">
    <source>
        <dbReference type="ARBA" id="ARBA00022737"/>
    </source>
</evidence>
<evidence type="ECO:0000256" key="1">
    <source>
        <dbReference type="ARBA" id="ARBA00022574"/>
    </source>
</evidence>
<dbReference type="InterPro" id="IPR036322">
    <property type="entry name" value="WD40_repeat_dom_sf"/>
</dbReference>
<dbReference type="SUPFAM" id="SSF50978">
    <property type="entry name" value="WD40 repeat-like"/>
    <property type="match status" value="1"/>
</dbReference>
<dbReference type="PROSITE" id="PS50294">
    <property type="entry name" value="WD_REPEATS_REGION"/>
    <property type="match status" value="2"/>
</dbReference>
<dbReference type="PANTHER" id="PTHR19920">
    <property type="entry name" value="WD40 PROTEIN CIAO1"/>
    <property type="match status" value="1"/>
</dbReference>
<dbReference type="HAMAP" id="MF_03037">
    <property type="entry name" value="ciao1"/>
    <property type="match status" value="1"/>
</dbReference>
<evidence type="ECO:0000313" key="6">
    <source>
        <dbReference type="EMBL" id="KAI9636131.1"/>
    </source>
</evidence>
<evidence type="ECO:0000256" key="3">
    <source>
        <dbReference type="HAMAP-Rule" id="MF_03037"/>
    </source>
</evidence>
<dbReference type="PROSITE" id="PS00678">
    <property type="entry name" value="WD_REPEATS_1"/>
    <property type="match status" value="1"/>
</dbReference>
<evidence type="ECO:0000256" key="5">
    <source>
        <dbReference type="SAM" id="MobiDB-lite"/>
    </source>
</evidence>
<dbReference type="InterPro" id="IPR028608">
    <property type="entry name" value="CIAO1/Cia1"/>
</dbReference>
<comment type="similarity">
    <text evidence="3">Belongs to the WD repeat CIA1 family.</text>
</comment>
<keyword evidence="7" id="KW-1185">Reference proteome</keyword>
<feature type="compositionally biased region" description="Acidic residues" evidence="5">
    <location>
        <begin position="110"/>
        <end position="120"/>
    </location>
</feature>
<sequence length="465" mass="50056">MPQLQLIASPQSHAEPAWAVAFNPKRNLLASCSTDKTVRLYSYSLPSSSKPVHQHAFPSASSDKPVIHHVKTIETEHKRTIRSLAWAPSGKTLATGSFDSTVAIWEELDGDGDEGEEEGQEGVYKPKAPTKVSGDVDMDDDDGDEGQGERDVKEWECVTTLEGHESECKTVGWSADGALLASCSRDKSVWVWEVQPDSDFECIAVLMEHSQDVKNLSWHPHEEILASASYDSHIHMQWDDPDGDWCIFQKLHPKLPLSQINIPRSDAAASPSQGQISAYNSLVTALLPTPEEREAETYLNVPPLLEDETVWSLAWSPCGRFLASGGDLGGIRIWARTGNNPDSPFVEIAHTAAHSRSCFTLAWAQGGTLLAAGGLGILASAGADGKIIVWQITTPVSADGAEADAPSKKPKVSIAPIAAIREAHGVADVNCVSWLQREDGGGQGVLASCADDGSVKVWRVVADAE</sequence>
<dbReference type="EMBL" id="JAKWFO010000005">
    <property type="protein sequence ID" value="KAI9636131.1"/>
    <property type="molecule type" value="Genomic_DNA"/>
</dbReference>
<comment type="function">
    <text evidence="3">Essential component of the cytosolic iron-sulfur (Fe/S) protein assembly machinery. Required for the maturation of extramitochondrial Fe/S proteins.</text>
</comment>
<feature type="region of interest" description="Disordered" evidence="5">
    <location>
        <begin position="110"/>
        <end position="151"/>
    </location>
</feature>
<keyword evidence="1 4" id="KW-0853">WD repeat</keyword>
<dbReference type="PANTHER" id="PTHR19920:SF0">
    <property type="entry name" value="CYTOSOLIC IRON-SULFUR PROTEIN ASSEMBLY PROTEIN CIAO1-RELATED"/>
    <property type="match status" value="1"/>
</dbReference>
<organism evidence="6 7">
    <name type="scientific">Dioszegia hungarica</name>
    <dbReference type="NCBI Taxonomy" id="4972"/>
    <lineage>
        <taxon>Eukaryota</taxon>
        <taxon>Fungi</taxon>
        <taxon>Dikarya</taxon>
        <taxon>Basidiomycota</taxon>
        <taxon>Agaricomycotina</taxon>
        <taxon>Tremellomycetes</taxon>
        <taxon>Tremellales</taxon>
        <taxon>Bulleribasidiaceae</taxon>
        <taxon>Dioszegia</taxon>
    </lineage>
</organism>
<keyword evidence="2" id="KW-0677">Repeat</keyword>
<evidence type="ECO:0000256" key="4">
    <source>
        <dbReference type="PROSITE-ProRule" id="PRU00221"/>
    </source>
</evidence>
<feature type="repeat" description="WD" evidence="4">
    <location>
        <begin position="74"/>
        <end position="106"/>
    </location>
</feature>
<dbReference type="InterPro" id="IPR015943">
    <property type="entry name" value="WD40/YVTN_repeat-like_dom_sf"/>
</dbReference>
<reference evidence="6" key="1">
    <citation type="journal article" date="2022" name="G3 (Bethesda)">
        <title>High quality genome of the basidiomycete yeast Dioszegia hungarica PDD-24b-2 isolated from cloud water.</title>
        <authorList>
            <person name="Jarrige D."/>
            <person name="Haridas S."/>
            <person name="Bleykasten-Grosshans C."/>
            <person name="Joly M."/>
            <person name="Nadalig T."/>
            <person name="Sancelme M."/>
            <person name="Vuilleumier S."/>
            <person name="Grigoriev I.V."/>
            <person name="Amato P."/>
            <person name="Bringel F."/>
        </authorList>
    </citation>
    <scope>NUCLEOTIDE SEQUENCE</scope>
    <source>
        <strain evidence="6">PDD-24b-2</strain>
    </source>
</reference>
<comment type="caution">
    <text evidence="6">The sequence shown here is derived from an EMBL/GenBank/DDBJ whole genome shotgun (WGS) entry which is preliminary data.</text>
</comment>
<name>A0AA38HBS3_9TREE</name>
<feature type="compositionally biased region" description="Acidic residues" evidence="5">
    <location>
        <begin position="136"/>
        <end position="146"/>
    </location>
</feature>
<accession>A0AA38HBS3</accession>
<dbReference type="AlphaFoldDB" id="A0AA38HBS3"/>
<dbReference type="InterPro" id="IPR019775">
    <property type="entry name" value="WD40_repeat_CS"/>
</dbReference>
<dbReference type="SMART" id="SM00320">
    <property type="entry name" value="WD40"/>
    <property type="match status" value="7"/>
</dbReference>